<dbReference type="RefSeq" id="WP_009727315.1">
    <property type="nucleotide sequence ID" value="NZ_APHR01000070.1"/>
</dbReference>
<dbReference type="Proteomes" id="UP000012019">
    <property type="component" value="Unassembled WGS sequence"/>
</dbReference>
<dbReference type="STRING" id="1286106.MPL1_11803"/>
<keyword evidence="1" id="KW-0472">Membrane</keyword>
<protein>
    <recommendedName>
        <fullName evidence="4">DUF3429 domain-containing protein</fullName>
    </recommendedName>
</protein>
<dbReference type="AlphaFoldDB" id="M7PNT3"/>
<dbReference type="PATRIC" id="fig|1286106.3.peg.2361"/>
<organism evidence="2 3">
    <name type="scientific">Methylophaga lonarensis MPL</name>
    <dbReference type="NCBI Taxonomy" id="1286106"/>
    <lineage>
        <taxon>Bacteria</taxon>
        <taxon>Pseudomonadati</taxon>
        <taxon>Pseudomonadota</taxon>
        <taxon>Gammaproteobacteria</taxon>
        <taxon>Thiotrichales</taxon>
        <taxon>Piscirickettsiaceae</taxon>
        <taxon>Methylophaga</taxon>
    </lineage>
</organism>
<gene>
    <name evidence="2" type="ORF">MPL1_11803</name>
</gene>
<accession>M7PNT3</accession>
<feature type="transmembrane region" description="Helical" evidence="1">
    <location>
        <begin position="60"/>
        <end position="79"/>
    </location>
</feature>
<feature type="transmembrane region" description="Helical" evidence="1">
    <location>
        <begin position="85"/>
        <end position="107"/>
    </location>
</feature>
<evidence type="ECO:0000256" key="1">
    <source>
        <dbReference type="SAM" id="Phobius"/>
    </source>
</evidence>
<feature type="transmembrane region" description="Helical" evidence="1">
    <location>
        <begin position="37"/>
        <end position="53"/>
    </location>
</feature>
<dbReference type="eggNOG" id="ENOG5033AJV">
    <property type="taxonomic scope" value="Bacteria"/>
</dbReference>
<dbReference type="EMBL" id="APHR01000070">
    <property type="protein sequence ID" value="EMR12129.1"/>
    <property type="molecule type" value="Genomic_DNA"/>
</dbReference>
<dbReference type="InterPro" id="IPR021836">
    <property type="entry name" value="DUF3429"/>
</dbReference>
<keyword evidence="3" id="KW-1185">Reference proteome</keyword>
<dbReference type="Pfam" id="PF11911">
    <property type="entry name" value="DUF3429"/>
    <property type="match status" value="1"/>
</dbReference>
<proteinExistence type="predicted"/>
<reference evidence="2 3" key="1">
    <citation type="journal article" date="2013" name="Genome Announc.">
        <title>Draft Genome Sequence of Methylophaga lonarensis MPLT, a Haloalkaliphilic (Non-Methane-Utilizing) Methylotroph.</title>
        <authorList>
            <person name="Shetty S.A."/>
            <person name="Marathe N.P."/>
            <person name="Munot H."/>
            <person name="Antony C.P."/>
            <person name="Dhotre D.P."/>
            <person name="Murrell J.C."/>
            <person name="Shouche Y.S."/>
        </authorList>
    </citation>
    <scope>NUCLEOTIDE SEQUENCE [LARGE SCALE GENOMIC DNA]</scope>
    <source>
        <strain evidence="2 3">MPL</strain>
    </source>
</reference>
<evidence type="ECO:0008006" key="4">
    <source>
        <dbReference type="Google" id="ProtNLM"/>
    </source>
</evidence>
<keyword evidence="1" id="KW-1133">Transmembrane helix</keyword>
<comment type="caution">
    <text evidence="2">The sequence shown here is derived from an EMBL/GenBank/DDBJ whole genome shotgun (WGS) entry which is preliminary data.</text>
</comment>
<keyword evidence="1" id="KW-0812">Transmembrane</keyword>
<name>M7PNT3_9GAMM</name>
<sequence length="132" mass="14907">MTKLHKVLGYAGLLPFLVLSLLVYSDQREIEWMLRDYSALIFSFLGGLLWLSSTRVYVPAHVAVVAVSCMLWAWCWLIVPQFFPLWLLAASFLALLIYEMQALSAVYSDALMSLRKRLSLVAALSLLFAAFA</sequence>
<evidence type="ECO:0000313" key="2">
    <source>
        <dbReference type="EMBL" id="EMR12129.1"/>
    </source>
</evidence>
<evidence type="ECO:0000313" key="3">
    <source>
        <dbReference type="Proteomes" id="UP000012019"/>
    </source>
</evidence>
<feature type="transmembrane region" description="Helical" evidence="1">
    <location>
        <begin position="7"/>
        <end position="25"/>
    </location>
</feature>